<proteinExistence type="predicted"/>
<evidence type="ECO:0000313" key="3">
    <source>
        <dbReference type="EMBL" id="SDK00172.1"/>
    </source>
</evidence>
<dbReference type="GO" id="GO:0003700">
    <property type="term" value="F:DNA-binding transcription factor activity"/>
    <property type="evidence" value="ECO:0007669"/>
    <property type="project" value="InterPro"/>
</dbReference>
<dbReference type="EMBL" id="FNFL01000002">
    <property type="protein sequence ID" value="SDK00172.1"/>
    <property type="molecule type" value="Genomic_DNA"/>
</dbReference>
<dbReference type="RefSeq" id="WP_093212688.1">
    <property type="nucleotide sequence ID" value="NZ_FNFL01000002.1"/>
</dbReference>
<sequence>MRTLELTFEDAIEVCKAISNKHRMAILRLLSERPHNVNELSERLGLPFSTTAVNVKKLEDVNLIITELLPGRGTQKINTKNYDQIVIDIGPQETKKAEHAVVYDMPVGEYTDCYVEPSCGLVGVEDYIGMQDDPRSFYETGRTEAQLLFFKAGFVEYRFPNRLPYGDKATQLEFSAEICSEAPLYKLDWPSDITVWINGYEITTWTSPGDFGGERGFLTPEWWMTNHTQYGLLKNWRITEEGCFLDGTLVNGQCTIDTLKIAEKPFISFKIGVKEDAVNMGGLNLFGSKFGNYEQGIVMKLQVEEKK</sequence>
<dbReference type="STRING" id="407036.SAMN05216243_1522"/>
<dbReference type="Gene3D" id="1.10.10.10">
    <property type="entry name" value="Winged helix-like DNA-binding domain superfamily/Winged helix DNA-binding domain"/>
    <property type="match status" value="1"/>
</dbReference>
<protein>
    <submittedName>
        <fullName evidence="3">Predicted transcriptional regulator</fullName>
    </submittedName>
</protein>
<feature type="domain" description="HTH arsR-type" evidence="2">
    <location>
        <begin position="13"/>
        <end position="94"/>
    </location>
</feature>
<dbReference type="Proteomes" id="UP000198694">
    <property type="component" value="Unassembled WGS sequence"/>
</dbReference>
<dbReference type="InterPro" id="IPR036388">
    <property type="entry name" value="WH-like_DNA-bd_sf"/>
</dbReference>
<dbReference type="GO" id="GO:0003677">
    <property type="term" value="F:DNA binding"/>
    <property type="evidence" value="ECO:0007669"/>
    <property type="project" value="UniProtKB-KW"/>
</dbReference>
<dbReference type="Pfam" id="PF12840">
    <property type="entry name" value="HTH_20"/>
    <property type="match status" value="1"/>
</dbReference>
<dbReference type="AlphaFoldDB" id="A0A1G8YBD5"/>
<dbReference type="InterPro" id="IPR036390">
    <property type="entry name" value="WH_DNA-bd_sf"/>
</dbReference>
<evidence type="ECO:0000313" key="4">
    <source>
        <dbReference type="Proteomes" id="UP000198694"/>
    </source>
</evidence>
<dbReference type="InterPro" id="IPR011991">
    <property type="entry name" value="ArsR-like_HTH"/>
</dbReference>
<reference evidence="3 4" key="1">
    <citation type="submission" date="2016-10" db="EMBL/GenBank/DDBJ databases">
        <authorList>
            <person name="de Groot N.N."/>
        </authorList>
    </citation>
    <scope>NUCLEOTIDE SEQUENCE [LARGE SCALE GENOMIC DNA]</scope>
    <source>
        <strain evidence="3 4">CGMCC 1.6502</strain>
    </source>
</reference>
<keyword evidence="4" id="KW-1185">Reference proteome</keyword>
<evidence type="ECO:0000259" key="2">
    <source>
        <dbReference type="SMART" id="SM00418"/>
    </source>
</evidence>
<accession>A0A1G8YBD5</accession>
<organism evidence="3 4">
    <name type="scientific">Sediminibacillus albus</name>
    <dbReference type="NCBI Taxonomy" id="407036"/>
    <lineage>
        <taxon>Bacteria</taxon>
        <taxon>Bacillati</taxon>
        <taxon>Bacillota</taxon>
        <taxon>Bacilli</taxon>
        <taxon>Bacillales</taxon>
        <taxon>Bacillaceae</taxon>
        <taxon>Sediminibacillus</taxon>
    </lineage>
</organism>
<gene>
    <name evidence="3" type="ORF">SAMN05216243_1522</name>
</gene>
<dbReference type="SUPFAM" id="SSF46785">
    <property type="entry name" value="Winged helix' DNA-binding domain"/>
    <property type="match status" value="1"/>
</dbReference>
<dbReference type="InterPro" id="IPR001845">
    <property type="entry name" value="HTH_ArsR_DNA-bd_dom"/>
</dbReference>
<dbReference type="CDD" id="cd00090">
    <property type="entry name" value="HTH_ARSR"/>
    <property type="match status" value="1"/>
</dbReference>
<dbReference type="SMART" id="SM00418">
    <property type="entry name" value="HTH_ARSR"/>
    <property type="match status" value="1"/>
</dbReference>
<keyword evidence="1" id="KW-0238">DNA-binding</keyword>
<dbReference type="OrthoDB" id="9781958at2"/>
<name>A0A1G8YBD5_9BACI</name>
<evidence type="ECO:0000256" key="1">
    <source>
        <dbReference type="ARBA" id="ARBA00023125"/>
    </source>
</evidence>